<dbReference type="CDD" id="cd09205">
    <property type="entry name" value="PLDc_N_DEXD_b3"/>
    <property type="match status" value="1"/>
</dbReference>
<dbReference type="CDD" id="cd18799">
    <property type="entry name" value="SF2_C_EcoAI-like"/>
    <property type="match status" value="1"/>
</dbReference>
<dbReference type="RefSeq" id="WP_255188525.1">
    <property type="nucleotide sequence ID" value="NZ_CP113517.1"/>
</dbReference>
<dbReference type="Gene3D" id="2.10.109.10">
    <property type="entry name" value="Umud Fragment, subunit A"/>
    <property type="match status" value="1"/>
</dbReference>
<protein>
    <submittedName>
        <fullName evidence="3">DEAD/DEAH box helicase family protein</fullName>
    </submittedName>
</protein>
<proteinExistence type="predicted"/>
<dbReference type="Pfam" id="PF00271">
    <property type="entry name" value="Helicase_C"/>
    <property type="match status" value="1"/>
</dbReference>
<dbReference type="InterPro" id="IPR036286">
    <property type="entry name" value="LexA/Signal_pep-like_sf"/>
</dbReference>
<sequence>MTANNHQYLITGGEDPFRPKLINDINSAKRIDITVSFIRQSGLRLILDALIDALDRGVEMRILTGDYLNVTEPMALRHLLLLQESGADIRIFETRGKQSFHMKAYIFTFSGEHGEKSGHAYVGSSNISSSALNQGLEWNLKVELEENPARFAEICRKFEAIYFHENTQRLSNAWIAVYQKQFEHQPVLLFPELEPEEPLLPPEPNAIQRAALLALKQTRIEGYKRGLVVMATGLGKTWLAAFDSVQLASEKVLFVAHREEILTQAEYTFVRIRPEDKVARYSGLEHQLEADMLFASIQTLGKAHHLHKFAADHFDYIVVDEFHHAAAQTYRQLLNHFQPRFLLGLTATPERTDQADILALCDDNLVYRRDMFDGINSGLLSPFSYYGIADQEVDYQSIPWRNGKFDPEQLQNKLATTRRAKHALQRWEASKQTRTLAFCISKKHADYMADYFRDHGYKAVSVHSDSNIRRNDALSKLEQAEIDIIFSVDLFNEGVDLPAIDTVLMLRPTDSKIIFLQQLGRGLRTHSLKEKLVVLDFIGNHVSFFRKPEALFKIGVSKKERGEFIRQVQTGTLKLPQGCFVNYDLDAIDFLAKLIATNIDTQEQFYRSLKEAKERRPTLAEFYQADGDVQAIRQHHGQWLAFVDAEHDLSTEQRQCLQRFQAFFKELETTTLTKSYKIVLLEALIELDGFQQAVDITELAVTSFNVIQRRRALLSDLPDRFRGLNQLDDKHLKRWYRYWMDNPINAWTGGNIRNASRAFFKVENDRLIFQGNIPETEIDIFLEFVGELIDYRYMQYEARPEKKQPIQSEPKANVISIEKARKQRIPYFPDLKIACGHFKVSEHDEETVRKVSLPEQYGHLDANRHFIAHATGNSMDGGKNPIKDGDYLLLEVITPDNAGSISNQIVAIERQDVSGDDQYVLRYVRKRGSGQYELIANNPDYQTMPATEDLRTFARLKAVIDPDDLNDV</sequence>
<dbReference type="InterPro" id="IPR014001">
    <property type="entry name" value="Helicase_ATP-bd"/>
</dbReference>
<name>A0ABY7GE50_9GAMM</name>
<evidence type="ECO:0000259" key="2">
    <source>
        <dbReference type="PROSITE" id="PS51194"/>
    </source>
</evidence>
<dbReference type="SUPFAM" id="SSF56024">
    <property type="entry name" value="Phospholipase D/nuclease"/>
    <property type="match status" value="1"/>
</dbReference>
<dbReference type="InterPro" id="IPR052511">
    <property type="entry name" value="ATP-dep_Helicase"/>
</dbReference>
<dbReference type="SMART" id="SM00490">
    <property type="entry name" value="HELICc"/>
    <property type="match status" value="1"/>
</dbReference>
<dbReference type="InterPro" id="IPR006935">
    <property type="entry name" value="Helicase/UvrB_N"/>
</dbReference>
<gene>
    <name evidence="3" type="ORF">NM686_014370</name>
</gene>
<evidence type="ECO:0000313" key="4">
    <source>
        <dbReference type="Proteomes" id="UP001162780"/>
    </source>
</evidence>
<dbReference type="PROSITE" id="PS51192">
    <property type="entry name" value="HELICASE_ATP_BIND_1"/>
    <property type="match status" value="1"/>
</dbReference>
<feature type="domain" description="Helicase ATP-binding" evidence="1">
    <location>
        <begin position="217"/>
        <end position="367"/>
    </location>
</feature>
<dbReference type="InterPro" id="IPR025202">
    <property type="entry name" value="PLD-like_dom"/>
</dbReference>
<dbReference type="PANTHER" id="PTHR47962:SF4">
    <property type="entry name" value="HELICASE"/>
    <property type="match status" value="1"/>
</dbReference>
<dbReference type="Gene3D" id="3.40.50.300">
    <property type="entry name" value="P-loop containing nucleotide triphosphate hydrolases"/>
    <property type="match status" value="2"/>
</dbReference>
<dbReference type="Gene3D" id="3.30.870.10">
    <property type="entry name" value="Endonuclease Chain A"/>
    <property type="match status" value="1"/>
</dbReference>
<dbReference type="SUPFAM" id="SSF52540">
    <property type="entry name" value="P-loop containing nucleoside triphosphate hydrolases"/>
    <property type="match status" value="1"/>
</dbReference>
<keyword evidence="3" id="KW-0347">Helicase</keyword>
<dbReference type="InterPro" id="IPR027417">
    <property type="entry name" value="P-loop_NTPase"/>
</dbReference>
<dbReference type="Pfam" id="PF04851">
    <property type="entry name" value="ResIII"/>
    <property type="match status" value="1"/>
</dbReference>
<dbReference type="PROSITE" id="PS51194">
    <property type="entry name" value="HELICASE_CTER"/>
    <property type="match status" value="1"/>
</dbReference>
<reference evidence="3" key="1">
    <citation type="submission" date="2022-11" db="EMBL/GenBank/DDBJ databases">
        <title>Methylomonas rapida sp. nov., Carotenoid-Producing Obligate Methanotrophs with High Growth Characteristics and Biotechnological Potential.</title>
        <authorList>
            <person name="Tikhonova E.N."/>
            <person name="Suleimanov R.Z."/>
            <person name="Miroshnikov K."/>
            <person name="Oshkin I.Y."/>
            <person name="Belova S.E."/>
            <person name="Danilova O.V."/>
            <person name="Ashikhmin A."/>
            <person name="Konopkin A."/>
            <person name="But S.Y."/>
            <person name="Khmelenina V.N."/>
            <person name="Kuznetsov N."/>
            <person name="Pimenov N.V."/>
            <person name="Dedysh S.N."/>
        </authorList>
    </citation>
    <scope>NUCLEOTIDE SEQUENCE</scope>
    <source>
        <strain evidence="3">MP1</strain>
    </source>
</reference>
<evidence type="ECO:0000313" key="3">
    <source>
        <dbReference type="EMBL" id="WAR43557.1"/>
    </source>
</evidence>
<keyword evidence="3" id="KW-0547">Nucleotide-binding</keyword>
<organism evidence="3 4">
    <name type="scientific">Methylomonas rapida</name>
    <dbReference type="NCBI Taxonomy" id="2963939"/>
    <lineage>
        <taxon>Bacteria</taxon>
        <taxon>Pseudomonadati</taxon>
        <taxon>Pseudomonadota</taxon>
        <taxon>Gammaproteobacteria</taxon>
        <taxon>Methylococcales</taxon>
        <taxon>Methylococcaceae</taxon>
        <taxon>Methylomonas</taxon>
    </lineage>
</organism>
<dbReference type="CDD" id="cd06462">
    <property type="entry name" value="Peptidase_S24_S26"/>
    <property type="match status" value="1"/>
</dbReference>
<dbReference type="Pfam" id="PF13091">
    <property type="entry name" value="PLDc_2"/>
    <property type="match status" value="1"/>
</dbReference>
<dbReference type="SMART" id="SM00487">
    <property type="entry name" value="DEXDc"/>
    <property type="match status" value="1"/>
</dbReference>
<dbReference type="SUPFAM" id="SSF51306">
    <property type="entry name" value="LexA/Signal peptidase"/>
    <property type="match status" value="1"/>
</dbReference>
<keyword evidence="4" id="KW-1185">Reference proteome</keyword>
<dbReference type="Proteomes" id="UP001162780">
    <property type="component" value="Chromosome"/>
</dbReference>
<dbReference type="Pfam" id="PF00717">
    <property type="entry name" value="Peptidase_S24"/>
    <property type="match status" value="1"/>
</dbReference>
<evidence type="ECO:0000259" key="1">
    <source>
        <dbReference type="PROSITE" id="PS51192"/>
    </source>
</evidence>
<dbReference type="GO" id="GO:0004386">
    <property type="term" value="F:helicase activity"/>
    <property type="evidence" value="ECO:0007669"/>
    <property type="project" value="UniProtKB-KW"/>
</dbReference>
<dbReference type="CDD" id="cd18032">
    <property type="entry name" value="DEXHc_RE_I_III_res"/>
    <property type="match status" value="1"/>
</dbReference>
<feature type="domain" description="Helicase C-terminal" evidence="2">
    <location>
        <begin position="409"/>
        <end position="576"/>
    </location>
</feature>
<dbReference type="PANTHER" id="PTHR47962">
    <property type="entry name" value="ATP-DEPENDENT HELICASE LHR-RELATED-RELATED"/>
    <property type="match status" value="1"/>
</dbReference>
<keyword evidence="3" id="KW-0378">Hydrolase</keyword>
<dbReference type="InterPro" id="IPR015927">
    <property type="entry name" value="Peptidase_S24_S26A/B/C"/>
</dbReference>
<dbReference type="InterPro" id="IPR001650">
    <property type="entry name" value="Helicase_C-like"/>
</dbReference>
<accession>A0ABY7GE50</accession>
<dbReference type="EMBL" id="CP113517">
    <property type="protein sequence ID" value="WAR43557.1"/>
    <property type="molecule type" value="Genomic_DNA"/>
</dbReference>
<keyword evidence="3" id="KW-0067">ATP-binding</keyword>